<feature type="region of interest" description="Disordered" evidence="2">
    <location>
        <begin position="1180"/>
        <end position="1220"/>
    </location>
</feature>
<protein>
    <submittedName>
        <fullName evidence="3">Uncharacterized protein</fullName>
    </submittedName>
</protein>
<name>A0A6C0JYD1_9ZZZZ</name>
<sequence length="1220" mass="134014">MGIWQSKVRLGDTVEFTDLPSYIPDDMKSMYILTEHIDVFKFLGFETLNVTFKEFKVRVKERILAIDKLKNSKVGGKGKGEDANKRAENAKATCGALHSEGTEEYKKCVQEQMNKQQLSAPFEQCDKVFEWLGGLVDSEITKEQIDEFVRDTNKENKEKNPPEKDIGAAAVIECVGFFNRKNSTKFVIKDEKVSNEKCKLVKEWAEQKADSNKKISNEDVSKFLNAHPDFSRAFLERCLKDKKTKTSELFTLEGTSYISICEAILNDAKKIASGISDDTRYKRLIKYQKSRPDKKLLLPKNPISEEDLVDGCTELSESVPQPASTYIQDKKILKMYIIRHPIHILNFLGISEPTVGGVVKLKRTLRTTPIRKQRKITKVDLSVKDRKGSKGGPADSSSGLKGSKGGPADSSPIRKQRKITKVVLSVKDRKGSKGGPADSSSGPAGSSSGLKGSKGGPAGSSSGPAGSSSGPTGPAGVPVIKYLDAIQKRLKFLVNKDELNKTKFGPSCKKMLDEIREIVNKGETQINQVKDYIENRSQFREFSPSEVIDDTKFIELCATSKEKVTNPTDTTDTTDTTEPISSAEKLIDKLIQEKFKWSDEDIQNLKSDKTPHNHGTIAKNTRSDNGFITGNFATEKENFEQFDILFTSGENYDCLIHAILGGVSGLFRDKLNLDQKNEFASYFRREWLVEKYTDKYKEDNPLSDEKKLEKVNNLKKQNSFLEDDDIILITQILEINILVFRRAEYDDEKFQIAKFKHNLDNTSHEDYYYMMFNVTQRHFETVYNRNKKSYTIPSDEAERLSALSEGKKLITVKYIKFDKSDNSTHFDEKEYYDRAENKDKKTFILTNGANERVDENGGGTTAAIQKINPDLFPHLDNKNIDKIAIYTPESGALEGIFNETFNNATQKVVTKDGATRPAGTVFFNESKDPNPSNDISTKVKGVYHIKGLDLNRLRAEYPEFETSPLYKRIVKEYYKQILINFSTRTEEVIHLAQIPGGLYGGTPVTGNYMVEAVNEFVNSKDATRSFQINIDGNQPPGAAERAAASAKAAQASAAAAQASAEAASAEAKKARAAPAVASAAASAAASAKAESAATAATAATTAAAEAAAAAAEAAEEAATAAAARPDEIEKAANSADRAAAAAARAAAAAVRAAAAAAAVRAAAAAPAAAGAAAAAPAAGEAAAKLEKLKKPMTSKKKGGKRRQTPRKRVKRRRTIKKKKI</sequence>
<evidence type="ECO:0000256" key="1">
    <source>
        <dbReference type="SAM" id="Coils"/>
    </source>
</evidence>
<organism evidence="3">
    <name type="scientific">viral metagenome</name>
    <dbReference type="NCBI Taxonomy" id="1070528"/>
    <lineage>
        <taxon>unclassified sequences</taxon>
        <taxon>metagenomes</taxon>
        <taxon>organismal metagenomes</taxon>
    </lineage>
</organism>
<feature type="compositionally biased region" description="Low complexity" evidence="2">
    <location>
        <begin position="459"/>
        <end position="473"/>
    </location>
</feature>
<reference evidence="3" key="1">
    <citation type="journal article" date="2020" name="Nature">
        <title>Giant virus diversity and host interactions through global metagenomics.</title>
        <authorList>
            <person name="Schulz F."/>
            <person name="Roux S."/>
            <person name="Paez-Espino D."/>
            <person name="Jungbluth S."/>
            <person name="Walsh D.A."/>
            <person name="Denef V.J."/>
            <person name="McMahon K.D."/>
            <person name="Konstantinidis K.T."/>
            <person name="Eloe-Fadrosh E.A."/>
            <person name="Kyrpides N.C."/>
            <person name="Woyke T."/>
        </authorList>
    </citation>
    <scope>NUCLEOTIDE SEQUENCE</scope>
    <source>
        <strain evidence="3">GVMAG-S-1101164-164</strain>
    </source>
</reference>
<feature type="compositionally biased region" description="Low complexity" evidence="2">
    <location>
        <begin position="435"/>
        <end position="451"/>
    </location>
</feature>
<keyword evidence="1" id="KW-0175">Coiled coil</keyword>
<dbReference type="EMBL" id="MN740747">
    <property type="protein sequence ID" value="QHU09931.1"/>
    <property type="molecule type" value="Genomic_DNA"/>
</dbReference>
<evidence type="ECO:0000256" key="2">
    <source>
        <dbReference type="SAM" id="MobiDB-lite"/>
    </source>
</evidence>
<feature type="compositionally biased region" description="Basic and acidic residues" evidence="2">
    <location>
        <begin position="377"/>
        <end position="388"/>
    </location>
</feature>
<evidence type="ECO:0000313" key="3">
    <source>
        <dbReference type="EMBL" id="QHU09931.1"/>
    </source>
</evidence>
<feature type="coiled-coil region" evidence="1">
    <location>
        <begin position="1046"/>
        <end position="1073"/>
    </location>
</feature>
<feature type="region of interest" description="Disordered" evidence="2">
    <location>
        <begin position="376"/>
        <end position="473"/>
    </location>
</feature>
<accession>A0A6C0JYD1</accession>
<feature type="compositionally biased region" description="Basic residues" evidence="2">
    <location>
        <begin position="1190"/>
        <end position="1220"/>
    </location>
</feature>
<dbReference type="AlphaFoldDB" id="A0A6C0JYD1"/>
<dbReference type="PANTHER" id="PTHR23202">
    <property type="entry name" value="WASP INTERACTING PROTEIN-RELATED"/>
    <property type="match status" value="1"/>
</dbReference>
<proteinExistence type="predicted"/>
<dbReference type="PANTHER" id="PTHR23202:SF64">
    <property type="entry name" value="WW DOMAIN-CONTAINING PROTEIN"/>
    <property type="match status" value="1"/>
</dbReference>